<keyword evidence="7" id="KW-1185">Reference proteome</keyword>
<keyword evidence="1" id="KW-0805">Transcription regulation</keyword>
<keyword evidence="2" id="KW-0731">Sigma factor</keyword>
<comment type="caution">
    <text evidence="6">The sequence shown here is derived from an EMBL/GenBank/DDBJ whole genome shotgun (WGS) entry which is preliminary data.</text>
</comment>
<evidence type="ECO:0000256" key="1">
    <source>
        <dbReference type="ARBA" id="ARBA00023015"/>
    </source>
</evidence>
<organism evidence="6 7">
    <name type="scientific">Camelliibacillus cellulosilyticus</name>
    <dbReference type="NCBI Taxonomy" id="2174486"/>
    <lineage>
        <taxon>Bacteria</taxon>
        <taxon>Bacillati</taxon>
        <taxon>Bacillota</taxon>
        <taxon>Bacilli</taxon>
        <taxon>Bacillales</taxon>
        <taxon>Sporolactobacillaceae</taxon>
        <taxon>Camelliibacillus</taxon>
    </lineage>
</organism>
<dbReference type="InterPro" id="IPR007627">
    <property type="entry name" value="RNA_pol_sigma70_r2"/>
</dbReference>
<feature type="domain" description="RNA polymerase sigma-70 region 2" evidence="5">
    <location>
        <begin position="47"/>
        <end position="111"/>
    </location>
</feature>
<gene>
    <name evidence="6" type="ORF">ACFO4N_13120</name>
</gene>
<evidence type="ECO:0000313" key="7">
    <source>
        <dbReference type="Proteomes" id="UP001596022"/>
    </source>
</evidence>
<dbReference type="InterPro" id="IPR014284">
    <property type="entry name" value="RNA_pol_sigma-70_dom"/>
</dbReference>
<sequence length="197" mass="22691">MKTVVFVLAQDAVIQLRSFYPGIRKARFHRKALDLERLPDFESIAVAYEPLIRKWLVKYHLLHDFEEYHQIALIALWEAYEKYEAKKGAFPAYAETTVRGKLLTELNKKKRKAEKEIPTDRVPEEAATIRKSDLDFDELIFGLSAREKVWLKEAVMKGVKTSDIAKKYAVSPHTVRSWKKGAVAKIRNIVFGGKGTL</sequence>
<proteinExistence type="predicted"/>
<protein>
    <submittedName>
        <fullName evidence="6">Sigma-70 family RNA polymerase sigma factor</fullName>
    </submittedName>
</protein>
<reference evidence="7" key="1">
    <citation type="journal article" date="2019" name="Int. J. Syst. Evol. Microbiol.">
        <title>The Global Catalogue of Microorganisms (GCM) 10K type strain sequencing project: providing services to taxonomists for standard genome sequencing and annotation.</title>
        <authorList>
            <consortium name="The Broad Institute Genomics Platform"/>
            <consortium name="The Broad Institute Genome Sequencing Center for Infectious Disease"/>
            <person name="Wu L."/>
            <person name="Ma J."/>
        </authorList>
    </citation>
    <scope>NUCLEOTIDE SEQUENCE [LARGE SCALE GENOMIC DNA]</scope>
    <source>
        <strain evidence="7">CGMCC 1.16306</strain>
    </source>
</reference>
<dbReference type="NCBIfam" id="TIGR02937">
    <property type="entry name" value="sigma70-ECF"/>
    <property type="match status" value="1"/>
</dbReference>
<dbReference type="PANTHER" id="PTHR30385:SF4">
    <property type="entry name" value="RNA POLYMERASE SIGMA-E FACTOR"/>
    <property type="match status" value="1"/>
</dbReference>
<dbReference type="Gene3D" id="1.10.1740.10">
    <property type="match status" value="1"/>
</dbReference>
<evidence type="ECO:0000256" key="3">
    <source>
        <dbReference type="ARBA" id="ARBA00023125"/>
    </source>
</evidence>
<dbReference type="Pfam" id="PF04542">
    <property type="entry name" value="Sigma70_r2"/>
    <property type="match status" value="1"/>
</dbReference>
<dbReference type="PANTHER" id="PTHR30385">
    <property type="entry name" value="SIGMA FACTOR F FLAGELLAR"/>
    <property type="match status" value="1"/>
</dbReference>
<evidence type="ECO:0000256" key="2">
    <source>
        <dbReference type="ARBA" id="ARBA00023082"/>
    </source>
</evidence>
<accession>A0ABV9GNU1</accession>
<dbReference type="SUPFAM" id="SSF88946">
    <property type="entry name" value="Sigma2 domain of RNA polymerase sigma factors"/>
    <property type="match status" value="1"/>
</dbReference>
<dbReference type="Proteomes" id="UP001596022">
    <property type="component" value="Unassembled WGS sequence"/>
</dbReference>
<dbReference type="SUPFAM" id="SSF88659">
    <property type="entry name" value="Sigma3 and sigma4 domains of RNA polymerase sigma factors"/>
    <property type="match status" value="1"/>
</dbReference>
<name>A0ABV9GNU1_9BACL</name>
<dbReference type="InterPro" id="IPR013324">
    <property type="entry name" value="RNA_pol_sigma_r3/r4-like"/>
</dbReference>
<evidence type="ECO:0000313" key="6">
    <source>
        <dbReference type="EMBL" id="MFC4619657.1"/>
    </source>
</evidence>
<keyword evidence="4" id="KW-0804">Transcription</keyword>
<keyword evidence="3" id="KW-0238">DNA-binding</keyword>
<dbReference type="EMBL" id="JBHSFW010000010">
    <property type="protein sequence ID" value="MFC4619657.1"/>
    <property type="molecule type" value="Genomic_DNA"/>
</dbReference>
<evidence type="ECO:0000256" key="4">
    <source>
        <dbReference type="ARBA" id="ARBA00023163"/>
    </source>
</evidence>
<dbReference type="InterPro" id="IPR013325">
    <property type="entry name" value="RNA_pol_sigma_r2"/>
</dbReference>
<evidence type="ECO:0000259" key="5">
    <source>
        <dbReference type="Pfam" id="PF04542"/>
    </source>
</evidence>